<evidence type="ECO:0000256" key="6">
    <source>
        <dbReference type="PIRSR" id="PIRSR614186-1"/>
    </source>
</evidence>
<accession>A0A2V1H0Q6</accession>
<comment type="similarity">
    <text evidence="1 7">Belongs to the esterase D family.</text>
</comment>
<keyword evidence="9" id="KW-1185">Reference proteome</keyword>
<comment type="catalytic activity">
    <reaction evidence="4 7">
        <text>S-formylglutathione + H2O = formate + glutathione + H(+)</text>
        <dbReference type="Rhea" id="RHEA:14961"/>
        <dbReference type="ChEBI" id="CHEBI:15377"/>
        <dbReference type="ChEBI" id="CHEBI:15378"/>
        <dbReference type="ChEBI" id="CHEBI:15740"/>
        <dbReference type="ChEBI" id="CHEBI:57688"/>
        <dbReference type="ChEBI" id="CHEBI:57925"/>
        <dbReference type="EC" id="3.1.2.12"/>
    </reaction>
</comment>
<evidence type="ECO:0000256" key="1">
    <source>
        <dbReference type="ARBA" id="ARBA00005622"/>
    </source>
</evidence>
<dbReference type="PANTHER" id="PTHR10061:SF1">
    <property type="entry name" value="S-FORMYLGLUTATHIONE HYDROLASE YEIG"/>
    <property type="match status" value="1"/>
</dbReference>
<dbReference type="GO" id="GO:0005829">
    <property type="term" value="C:cytosol"/>
    <property type="evidence" value="ECO:0007669"/>
    <property type="project" value="TreeGrafter"/>
</dbReference>
<dbReference type="Proteomes" id="UP000244906">
    <property type="component" value="Unassembled WGS sequence"/>
</dbReference>
<name>A0A2V1H0Q6_9GAMM</name>
<dbReference type="Pfam" id="PF00756">
    <property type="entry name" value="Esterase"/>
    <property type="match status" value="1"/>
</dbReference>
<dbReference type="EMBL" id="QDDL01000001">
    <property type="protein sequence ID" value="PVZ72229.1"/>
    <property type="molecule type" value="Genomic_DNA"/>
</dbReference>
<keyword evidence="2 7" id="KW-0719">Serine esterase</keyword>
<proteinExistence type="inferred from homology"/>
<dbReference type="RefSeq" id="WP_116685815.1">
    <property type="nucleotide sequence ID" value="NZ_CAWNYD010000001.1"/>
</dbReference>
<dbReference type="NCBIfam" id="TIGR02821">
    <property type="entry name" value="fghA_ester_D"/>
    <property type="match status" value="1"/>
</dbReference>
<evidence type="ECO:0000256" key="2">
    <source>
        <dbReference type="ARBA" id="ARBA00022487"/>
    </source>
</evidence>
<dbReference type="FunFam" id="3.40.50.1820:FF:000002">
    <property type="entry name" value="S-formylglutathione hydrolase"/>
    <property type="match status" value="1"/>
</dbReference>
<feature type="active site" description="Charge relay system" evidence="6">
    <location>
        <position position="153"/>
    </location>
</feature>
<evidence type="ECO:0000256" key="4">
    <source>
        <dbReference type="ARBA" id="ARBA00047590"/>
    </source>
</evidence>
<organism evidence="8 9">
    <name type="scientific">Pelagibaculum spongiae</name>
    <dbReference type="NCBI Taxonomy" id="2080658"/>
    <lineage>
        <taxon>Bacteria</taxon>
        <taxon>Pseudomonadati</taxon>
        <taxon>Pseudomonadota</taxon>
        <taxon>Gammaproteobacteria</taxon>
        <taxon>Oceanospirillales</taxon>
        <taxon>Pelagibaculum</taxon>
    </lineage>
</organism>
<dbReference type="EC" id="3.1.2.12" evidence="5 7"/>
<evidence type="ECO:0000313" key="9">
    <source>
        <dbReference type="Proteomes" id="UP000244906"/>
    </source>
</evidence>
<feature type="active site" description="Charge relay system" evidence="6">
    <location>
        <position position="262"/>
    </location>
</feature>
<dbReference type="SUPFAM" id="SSF53474">
    <property type="entry name" value="alpha/beta-Hydrolases"/>
    <property type="match status" value="1"/>
</dbReference>
<sequence>MTDKLQLISCNKVHSGELRRYKHQASSVNCEMTFAVFLPLQALNSQGESLPALYWLSGLTCTDENFSQKSGAFKAASELGIVLIMPDTSPRGCNLPGEDDSYDFGSGAGFYLNATQAPWSEHYRMHDYVVNDLPELAEPLFNFSGERSISGHSMGGHGALICALRNPQRYNSISAFSPICNPSECPWGNKAFSNYLGNDRQQWKEWDASELLGKATDQLPLLIDQGSADEFLQLQLKPQALISAASKADYPLELRMQSGYDHSYFFIASFIEDHLHFHAKYLK</sequence>
<protein>
    <recommendedName>
        <fullName evidence="5 7">S-formylglutathione hydrolase</fullName>
        <ecNumber evidence="5 7">3.1.2.12</ecNumber>
    </recommendedName>
</protein>
<dbReference type="Gene3D" id="3.40.50.1820">
    <property type="entry name" value="alpha/beta hydrolase"/>
    <property type="match status" value="1"/>
</dbReference>
<dbReference type="AlphaFoldDB" id="A0A2V1H0Q6"/>
<dbReference type="GO" id="GO:0052689">
    <property type="term" value="F:carboxylic ester hydrolase activity"/>
    <property type="evidence" value="ECO:0007669"/>
    <property type="project" value="UniProtKB-KW"/>
</dbReference>
<keyword evidence="3 7" id="KW-0378">Hydrolase</keyword>
<dbReference type="GO" id="GO:0046294">
    <property type="term" value="P:formaldehyde catabolic process"/>
    <property type="evidence" value="ECO:0007669"/>
    <property type="project" value="InterPro"/>
</dbReference>
<evidence type="ECO:0000313" key="8">
    <source>
        <dbReference type="EMBL" id="PVZ72229.1"/>
    </source>
</evidence>
<feature type="active site" description="Charge relay system" evidence="6">
    <location>
        <position position="229"/>
    </location>
</feature>
<dbReference type="InterPro" id="IPR014186">
    <property type="entry name" value="S-formylglutathione_hydrol"/>
</dbReference>
<comment type="caution">
    <text evidence="8">The sequence shown here is derived from an EMBL/GenBank/DDBJ whole genome shotgun (WGS) entry which is preliminary data.</text>
</comment>
<dbReference type="InterPro" id="IPR000801">
    <property type="entry name" value="Esterase-like"/>
</dbReference>
<dbReference type="GO" id="GO:0018738">
    <property type="term" value="F:S-formylglutathione hydrolase activity"/>
    <property type="evidence" value="ECO:0007669"/>
    <property type="project" value="UniProtKB-UniRule"/>
</dbReference>
<comment type="function">
    <text evidence="7">Serine hydrolase involved in the detoxification of formaldehyde.</text>
</comment>
<evidence type="ECO:0000256" key="3">
    <source>
        <dbReference type="ARBA" id="ARBA00022801"/>
    </source>
</evidence>
<evidence type="ECO:0000256" key="5">
    <source>
        <dbReference type="NCBIfam" id="TIGR02821"/>
    </source>
</evidence>
<dbReference type="PANTHER" id="PTHR10061">
    <property type="entry name" value="S-FORMYLGLUTATHIONE HYDROLASE"/>
    <property type="match status" value="1"/>
</dbReference>
<dbReference type="OrthoDB" id="9782200at2"/>
<evidence type="ECO:0000256" key="7">
    <source>
        <dbReference type="RuleBase" id="RU363068"/>
    </source>
</evidence>
<dbReference type="InterPro" id="IPR029058">
    <property type="entry name" value="AB_hydrolase_fold"/>
</dbReference>
<gene>
    <name evidence="8" type="primary">fghA</name>
    <name evidence="8" type="ORF">DC094_04240</name>
</gene>
<reference evidence="8 9" key="1">
    <citation type="submission" date="2018-04" db="EMBL/GenBank/DDBJ databases">
        <title>Thalassorhabdus spongiae gen. nov., sp. nov., isolated from a marine sponge in South-West Iceland.</title>
        <authorList>
            <person name="Knobloch S."/>
            <person name="Daussin A."/>
            <person name="Johannsson R."/>
            <person name="Marteinsson V.T."/>
        </authorList>
    </citation>
    <scope>NUCLEOTIDE SEQUENCE [LARGE SCALE GENOMIC DNA]</scope>
    <source>
        <strain evidence="8 9">Hp12</strain>
    </source>
</reference>